<dbReference type="AlphaFoldDB" id="A0A5J6SNM7"/>
<dbReference type="InterPro" id="IPR015807">
    <property type="entry name" value="His-tRNA-ligase"/>
</dbReference>
<dbReference type="RefSeq" id="WP_151700440.1">
    <property type="nucleotide sequence ID" value="NZ_CP031223.1"/>
</dbReference>
<gene>
    <name evidence="11" type="primary">hisS</name>
    <name evidence="14" type="ORF">PB01_12215</name>
</gene>
<dbReference type="OrthoDB" id="9800814at2"/>
<evidence type="ECO:0000256" key="1">
    <source>
        <dbReference type="ARBA" id="ARBA00004496"/>
    </source>
</evidence>
<proteinExistence type="inferred from homology"/>
<dbReference type="PROSITE" id="PS50862">
    <property type="entry name" value="AA_TRNA_LIGASE_II"/>
    <property type="match status" value="1"/>
</dbReference>
<dbReference type="Gene3D" id="3.30.930.10">
    <property type="entry name" value="Bira Bifunctional Protein, Domain 2"/>
    <property type="match status" value="1"/>
</dbReference>
<dbReference type="CDD" id="cd00773">
    <property type="entry name" value="HisRS-like_core"/>
    <property type="match status" value="1"/>
</dbReference>
<keyword evidence="8 11" id="KW-0648">Protein biosynthesis</keyword>
<comment type="subcellular location">
    <subcellularLocation>
        <location evidence="1 11">Cytoplasm</location>
    </subcellularLocation>
</comment>
<evidence type="ECO:0000259" key="13">
    <source>
        <dbReference type="PROSITE" id="PS50862"/>
    </source>
</evidence>
<dbReference type="GO" id="GO:0005524">
    <property type="term" value="F:ATP binding"/>
    <property type="evidence" value="ECO:0007669"/>
    <property type="project" value="UniProtKB-UniRule"/>
</dbReference>
<evidence type="ECO:0000256" key="11">
    <source>
        <dbReference type="HAMAP-Rule" id="MF_00127"/>
    </source>
</evidence>
<dbReference type="GO" id="GO:0004821">
    <property type="term" value="F:histidine-tRNA ligase activity"/>
    <property type="evidence" value="ECO:0007669"/>
    <property type="project" value="UniProtKB-UniRule"/>
</dbReference>
<dbReference type="FunFam" id="3.30.930.10:FF:000005">
    <property type="entry name" value="Histidine--tRNA ligase"/>
    <property type="match status" value="1"/>
</dbReference>
<dbReference type="SUPFAM" id="SSF52954">
    <property type="entry name" value="Class II aaRS ABD-related"/>
    <property type="match status" value="1"/>
</dbReference>
<dbReference type="GO" id="GO:0140096">
    <property type="term" value="F:catalytic activity, acting on a protein"/>
    <property type="evidence" value="ECO:0007669"/>
    <property type="project" value="UniProtKB-ARBA"/>
</dbReference>
<keyword evidence="4 11" id="KW-0963">Cytoplasm</keyword>
<feature type="binding site" evidence="12">
    <location>
        <position position="113"/>
    </location>
    <ligand>
        <name>L-histidine</name>
        <dbReference type="ChEBI" id="CHEBI:57595"/>
    </ligand>
</feature>
<comment type="catalytic activity">
    <reaction evidence="10 11">
        <text>tRNA(His) + L-histidine + ATP = L-histidyl-tRNA(His) + AMP + diphosphate + H(+)</text>
        <dbReference type="Rhea" id="RHEA:17313"/>
        <dbReference type="Rhea" id="RHEA-COMP:9665"/>
        <dbReference type="Rhea" id="RHEA-COMP:9689"/>
        <dbReference type="ChEBI" id="CHEBI:15378"/>
        <dbReference type="ChEBI" id="CHEBI:30616"/>
        <dbReference type="ChEBI" id="CHEBI:33019"/>
        <dbReference type="ChEBI" id="CHEBI:57595"/>
        <dbReference type="ChEBI" id="CHEBI:78442"/>
        <dbReference type="ChEBI" id="CHEBI:78527"/>
        <dbReference type="ChEBI" id="CHEBI:456215"/>
        <dbReference type="EC" id="6.1.1.21"/>
    </reaction>
</comment>
<name>A0A5J6SNM7_9BACI</name>
<dbReference type="PANTHER" id="PTHR43707">
    <property type="entry name" value="HISTIDYL-TRNA SYNTHETASE"/>
    <property type="match status" value="1"/>
</dbReference>
<keyword evidence="6 11" id="KW-0547">Nucleotide-binding</keyword>
<evidence type="ECO:0000256" key="10">
    <source>
        <dbReference type="ARBA" id="ARBA00047639"/>
    </source>
</evidence>
<evidence type="ECO:0000313" key="15">
    <source>
        <dbReference type="Proteomes" id="UP000325517"/>
    </source>
</evidence>
<dbReference type="HAMAP" id="MF_00127">
    <property type="entry name" value="His_tRNA_synth"/>
    <property type="match status" value="1"/>
</dbReference>
<reference evidence="14 15" key="1">
    <citation type="submission" date="2018-07" db="EMBL/GenBank/DDBJ databases">
        <title>Complete genome sequence of Psychrobacillus sp. PB01, isolated from iceberg, and comparative genome analysis of Psychrobacillus strains.</title>
        <authorList>
            <person name="Lee P.C."/>
        </authorList>
    </citation>
    <scope>NUCLEOTIDE SEQUENCE [LARGE SCALE GENOMIC DNA]</scope>
    <source>
        <strain evidence="14 15">PB01</strain>
    </source>
</reference>
<feature type="binding site" evidence="12">
    <location>
        <begin position="262"/>
        <end position="263"/>
    </location>
    <ligand>
        <name>L-histidine</name>
        <dbReference type="ChEBI" id="CHEBI:57595"/>
    </ligand>
</feature>
<dbReference type="GO" id="GO:0005737">
    <property type="term" value="C:cytoplasm"/>
    <property type="evidence" value="ECO:0007669"/>
    <property type="project" value="UniProtKB-SubCell"/>
</dbReference>
<dbReference type="PANTHER" id="PTHR43707:SF1">
    <property type="entry name" value="HISTIDINE--TRNA LIGASE, MITOCHONDRIAL-RELATED"/>
    <property type="match status" value="1"/>
</dbReference>
<accession>A0A5J6SNM7</accession>
<keyword evidence="9 11" id="KW-0030">Aminoacyl-tRNA synthetase</keyword>
<dbReference type="EC" id="6.1.1.21" evidence="11"/>
<protein>
    <recommendedName>
        <fullName evidence="11">Histidine--tRNA ligase</fullName>
        <ecNumber evidence="11">6.1.1.21</ecNumber>
    </recommendedName>
    <alternativeName>
        <fullName evidence="11">Histidyl-tRNA synthetase</fullName>
        <shortName evidence="11">HisRS</shortName>
    </alternativeName>
</protein>
<evidence type="ECO:0000313" key="14">
    <source>
        <dbReference type="EMBL" id="QFF99531.1"/>
    </source>
</evidence>
<dbReference type="EMBL" id="CP031223">
    <property type="protein sequence ID" value="QFF99531.1"/>
    <property type="molecule type" value="Genomic_DNA"/>
</dbReference>
<organism evidence="14 15">
    <name type="scientific">Psychrobacillus glaciei</name>
    <dbReference type="NCBI Taxonomy" id="2283160"/>
    <lineage>
        <taxon>Bacteria</taxon>
        <taxon>Bacillati</taxon>
        <taxon>Bacillota</taxon>
        <taxon>Bacilli</taxon>
        <taxon>Bacillales</taxon>
        <taxon>Bacillaceae</taxon>
        <taxon>Psychrobacillus</taxon>
    </lineage>
</organism>
<dbReference type="Pfam" id="PF03129">
    <property type="entry name" value="HGTP_anticodon"/>
    <property type="match status" value="1"/>
</dbReference>
<evidence type="ECO:0000256" key="6">
    <source>
        <dbReference type="ARBA" id="ARBA00022741"/>
    </source>
</evidence>
<evidence type="ECO:0000256" key="7">
    <source>
        <dbReference type="ARBA" id="ARBA00022840"/>
    </source>
</evidence>
<dbReference type="InterPro" id="IPR033656">
    <property type="entry name" value="HisRS_anticodon"/>
</dbReference>
<dbReference type="Proteomes" id="UP000325517">
    <property type="component" value="Chromosome"/>
</dbReference>
<dbReference type="InterPro" id="IPR006195">
    <property type="entry name" value="aa-tRNA-synth_II"/>
</dbReference>
<dbReference type="GO" id="GO:0006427">
    <property type="term" value="P:histidyl-tRNA aminoacylation"/>
    <property type="evidence" value="ECO:0007669"/>
    <property type="project" value="UniProtKB-UniRule"/>
</dbReference>
<evidence type="ECO:0000256" key="12">
    <source>
        <dbReference type="PIRSR" id="PIRSR001549-1"/>
    </source>
</evidence>
<dbReference type="PIRSF" id="PIRSF001549">
    <property type="entry name" value="His-tRNA_synth"/>
    <property type="match status" value="1"/>
</dbReference>
<dbReference type="SUPFAM" id="SSF55681">
    <property type="entry name" value="Class II aaRS and biotin synthetases"/>
    <property type="match status" value="1"/>
</dbReference>
<evidence type="ECO:0000256" key="8">
    <source>
        <dbReference type="ARBA" id="ARBA00022917"/>
    </source>
</evidence>
<dbReference type="InterPro" id="IPR036621">
    <property type="entry name" value="Anticodon-bd_dom_sf"/>
</dbReference>
<keyword evidence="15" id="KW-1185">Reference proteome</keyword>
<feature type="binding site" evidence="12">
    <location>
        <position position="258"/>
    </location>
    <ligand>
        <name>L-histidine</name>
        <dbReference type="ChEBI" id="CHEBI:57595"/>
    </ligand>
</feature>
<dbReference type="KEGG" id="psyo:PB01_12215"/>
<dbReference type="Gene3D" id="3.40.50.800">
    <property type="entry name" value="Anticodon-binding domain"/>
    <property type="match status" value="1"/>
</dbReference>
<feature type="binding site" evidence="12">
    <location>
        <position position="127"/>
    </location>
    <ligand>
        <name>L-histidine</name>
        <dbReference type="ChEBI" id="CHEBI:57595"/>
    </ligand>
</feature>
<evidence type="ECO:0000256" key="5">
    <source>
        <dbReference type="ARBA" id="ARBA00022598"/>
    </source>
</evidence>
<evidence type="ECO:0000256" key="9">
    <source>
        <dbReference type="ARBA" id="ARBA00023146"/>
    </source>
</evidence>
<sequence length="422" mass="47787">MDIKVPRGTQDILPSETGKWQVVEELIRETCSLYQYKEIRTPIFEHTELFTRSVGDTTDIVQKEMYTFQDRGDRSLTLRPEGTASAVRAFVEHKMFGYPDQPVKLYYMGPMFRYERQQAGRYRQFVQFGIEAIGSADPAIDAEVISLAMAVYQKAGLKKLKLVINSLGDTESRITHKKALVDHFEPHIENFCSDCQNRLQKNPLRILDCKVDRNNSLMATAPSLADYLNEESAAYFEKVKEYLSILNIPFEVDPNLVRGLDYYNHTAFEIMSAAEGFGAITTLAGGGRYNGLVEELGGPDSPGIGFAMSIERLLLAVEAENNKWADLSNLDVYLIGMGETAKKKTVELTNVFRQNNITAEMDYLDRKIKTQMKSADRLKAKFVLVIGEDEIEKESAMLKNLSNGEQQLVPWNELVEKLKNSI</sequence>
<evidence type="ECO:0000256" key="3">
    <source>
        <dbReference type="ARBA" id="ARBA00011738"/>
    </source>
</evidence>
<keyword evidence="7 11" id="KW-0067">ATP-binding</keyword>
<dbReference type="InterPro" id="IPR045864">
    <property type="entry name" value="aa-tRNA-synth_II/BPL/LPL"/>
</dbReference>
<dbReference type="InterPro" id="IPR004516">
    <property type="entry name" value="HisRS/HisZ"/>
</dbReference>
<dbReference type="GO" id="GO:0016740">
    <property type="term" value="F:transferase activity"/>
    <property type="evidence" value="ECO:0007669"/>
    <property type="project" value="UniProtKB-ARBA"/>
</dbReference>
<feature type="binding site" evidence="12">
    <location>
        <begin position="81"/>
        <end position="83"/>
    </location>
    <ligand>
        <name>L-histidine</name>
        <dbReference type="ChEBI" id="CHEBI:57595"/>
    </ligand>
</feature>
<keyword evidence="5 11" id="KW-0436">Ligase</keyword>
<dbReference type="InterPro" id="IPR041715">
    <property type="entry name" value="HisRS-like_core"/>
</dbReference>
<dbReference type="InterPro" id="IPR004154">
    <property type="entry name" value="Anticodon-bd"/>
</dbReference>
<comment type="subunit">
    <text evidence="3 11">Homodimer.</text>
</comment>
<evidence type="ECO:0000256" key="2">
    <source>
        <dbReference type="ARBA" id="ARBA00008226"/>
    </source>
</evidence>
<feature type="domain" description="Aminoacyl-transfer RNA synthetases class-II family profile" evidence="13">
    <location>
        <begin position="21"/>
        <end position="320"/>
    </location>
</feature>
<evidence type="ECO:0000256" key="4">
    <source>
        <dbReference type="ARBA" id="ARBA00022490"/>
    </source>
</evidence>
<comment type="similarity">
    <text evidence="2 11">Belongs to the class-II aminoacyl-tRNA synthetase family.</text>
</comment>
<feature type="binding site" evidence="12">
    <location>
        <position position="131"/>
    </location>
    <ligand>
        <name>L-histidine</name>
        <dbReference type="ChEBI" id="CHEBI:57595"/>
    </ligand>
</feature>
<dbReference type="CDD" id="cd00859">
    <property type="entry name" value="HisRS_anticodon"/>
    <property type="match status" value="1"/>
</dbReference>
<dbReference type="NCBIfam" id="TIGR00442">
    <property type="entry name" value="hisS"/>
    <property type="match status" value="1"/>
</dbReference>
<dbReference type="Pfam" id="PF13393">
    <property type="entry name" value="tRNA-synt_His"/>
    <property type="match status" value="1"/>
</dbReference>